<keyword evidence="2" id="KW-1185">Reference proteome</keyword>
<dbReference type="Proteomes" id="UP000031668">
    <property type="component" value="Unassembled WGS sequence"/>
</dbReference>
<name>A0A0C2MMM8_THEKT</name>
<dbReference type="EMBL" id="JWZT01004852">
    <property type="protein sequence ID" value="KII62901.1"/>
    <property type="molecule type" value="Genomic_DNA"/>
</dbReference>
<evidence type="ECO:0000313" key="1">
    <source>
        <dbReference type="EMBL" id="KII62901.1"/>
    </source>
</evidence>
<sequence length="119" mass="13821">MFSHIQKLPNEIQHLKLTVSQFLDETDEDASWVKALLHRQRLHTLSIQQYAPKNQQATNKYLANDEPCKILMRSEVIEVTLTVKTNSGADYITVYYVGKYGTVFIYKGVKYREGIINRL</sequence>
<dbReference type="AlphaFoldDB" id="A0A0C2MMM8"/>
<reference evidence="1 2" key="1">
    <citation type="journal article" date="2014" name="Genome Biol. Evol.">
        <title>The genome of the myxosporean Thelohanellus kitauei shows adaptations to nutrient acquisition within its fish host.</title>
        <authorList>
            <person name="Yang Y."/>
            <person name="Xiong J."/>
            <person name="Zhou Z."/>
            <person name="Huo F."/>
            <person name="Miao W."/>
            <person name="Ran C."/>
            <person name="Liu Y."/>
            <person name="Zhang J."/>
            <person name="Feng J."/>
            <person name="Wang M."/>
            <person name="Wang M."/>
            <person name="Wang L."/>
            <person name="Yao B."/>
        </authorList>
    </citation>
    <scope>NUCLEOTIDE SEQUENCE [LARGE SCALE GENOMIC DNA]</scope>
    <source>
        <strain evidence="1">Wuqing</strain>
    </source>
</reference>
<comment type="caution">
    <text evidence="1">The sequence shown here is derived from an EMBL/GenBank/DDBJ whole genome shotgun (WGS) entry which is preliminary data.</text>
</comment>
<accession>A0A0C2MMM8</accession>
<protein>
    <submittedName>
        <fullName evidence="1">Uncharacterized protein</fullName>
    </submittedName>
</protein>
<proteinExistence type="predicted"/>
<gene>
    <name evidence="1" type="ORF">RF11_15086</name>
</gene>
<organism evidence="1 2">
    <name type="scientific">Thelohanellus kitauei</name>
    <name type="common">Myxosporean</name>
    <dbReference type="NCBI Taxonomy" id="669202"/>
    <lineage>
        <taxon>Eukaryota</taxon>
        <taxon>Metazoa</taxon>
        <taxon>Cnidaria</taxon>
        <taxon>Myxozoa</taxon>
        <taxon>Myxosporea</taxon>
        <taxon>Bivalvulida</taxon>
        <taxon>Platysporina</taxon>
        <taxon>Myxobolidae</taxon>
        <taxon>Thelohanellus</taxon>
    </lineage>
</organism>
<evidence type="ECO:0000313" key="2">
    <source>
        <dbReference type="Proteomes" id="UP000031668"/>
    </source>
</evidence>